<evidence type="ECO:0000313" key="1">
    <source>
        <dbReference type="EMBL" id="CAG8772118.1"/>
    </source>
</evidence>
<evidence type="ECO:0000313" key="2">
    <source>
        <dbReference type="Proteomes" id="UP000789396"/>
    </source>
</evidence>
<organism evidence="1 2">
    <name type="scientific">Racocetra fulgida</name>
    <dbReference type="NCBI Taxonomy" id="60492"/>
    <lineage>
        <taxon>Eukaryota</taxon>
        <taxon>Fungi</taxon>
        <taxon>Fungi incertae sedis</taxon>
        <taxon>Mucoromycota</taxon>
        <taxon>Glomeromycotina</taxon>
        <taxon>Glomeromycetes</taxon>
        <taxon>Diversisporales</taxon>
        <taxon>Gigasporaceae</taxon>
        <taxon>Racocetra</taxon>
    </lineage>
</organism>
<feature type="non-terminal residue" evidence="1">
    <location>
        <position position="91"/>
    </location>
</feature>
<dbReference type="EMBL" id="CAJVPZ010047168">
    <property type="protein sequence ID" value="CAG8772118.1"/>
    <property type="molecule type" value="Genomic_DNA"/>
</dbReference>
<sequence length="91" mass="10252">RDQRKPLEIAAPNTNKKPVAEGDLLFGFISDKKVCTAFGERSIPVVELSGRFIMRVELLGSSGREDFDKRSTPVICDFRFSPSFTEVKCRI</sequence>
<proteinExistence type="predicted"/>
<comment type="caution">
    <text evidence="1">The sequence shown here is derived from an EMBL/GenBank/DDBJ whole genome shotgun (WGS) entry which is preliminary data.</text>
</comment>
<gene>
    <name evidence="1" type="ORF">RFULGI_LOCUS15133</name>
</gene>
<keyword evidence="2" id="KW-1185">Reference proteome</keyword>
<feature type="non-terminal residue" evidence="1">
    <location>
        <position position="1"/>
    </location>
</feature>
<protein>
    <submittedName>
        <fullName evidence="1">2920_t:CDS:1</fullName>
    </submittedName>
</protein>
<accession>A0A9N9J9L9</accession>
<dbReference type="AlphaFoldDB" id="A0A9N9J9L9"/>
<reference evidence="1" key="1">
    <citation type="submission" date="2021-06" db="EMBL/GenBank/DDBJ databases">
        <authorList>
            <person name="Kallberg Y."/>
            <person name="Tangrot J."/>
            <person name="Rosling A."/>
        </authorList>
    </citation>
    <scope>NUCLEOTIDE SEQUENCE</scope>
    <source>
        <strain evidence="1">IN212</strain>
    </source>
</reference>
<name>A0A9N9J9L9_9GLOM</name>
<dbReference type="Proteomes" id="UP000789396">
    <property type="component" value="Unassembled WGS sequence"/>
</dbReference>